<evidence type="ECO:0000256" key="5">
    <source>
        <dbReference type="ARBA" id="ARBA00023239"/>
    </source>
</evidence>
<dbReference type="Gene3D" id="3.30.230.40">
    <property type="entry name" value="Imidazole glycerol phosphate dehydratase, domain 1"/>
    <property type="match status" value="2"/>
</dbReference>
<evidence type="ECO:0000256" key="3">
    <source>
        <dbReference type="ARBA" id="ARBA00022605"/>
    </source>
</evidence>
<sequence>MLLVPQLKYLSLLNSCSATNLVALQRTIFRFKRLKCYPFFSTIFTRCQTVKFVAFGSLISLSYIILLQHPQHINTSYMKKRIAKIERKTKETQIELVLNIDGEGICNVSTGIGFLDHMLELLTKHALFNLDITAHGDIQVDGHHTVEDIGICLGLGIKEALGDKKGIRRFSNASIPMQETLANVAIDISGRSALVFNANFHNEKIGNFDVELIREFLEAFTTNAGVNLHINISYGTNSHHMAEAVFKGMAKVLCEAVRLDERITGIPSTKGVL</sequence>
<evidence type="ECO:0000313" key="8">
    <source>
        <dbReference type="EMBL" id="CAJ73813.1"/>
    </source>
</evidence>
<dbReference type="FunFam" id="3.30.230.40:FF:000003">
    <property type="entry name" value="Imidazoleglycerol-phosphate dehydratase HisB"/>
    <property type="match status" value="1"/>
</dbReference>
<comment type="catalytic activity">
    <reaction evidence="6 7">
        <text>D-erythro-1-(imidazol-4-yl)glycerol 3-phosphate = 3-(imidazol-4-yl)-2-oxopropyl phosphate + H2O</text>
        <dbReference type="Rhea" id="RHEA:11040"/>
        <dbReference type="ChEBI" id="CHEBI:15377"/>
        <dbReference type="ChEBI" id="CHEBI:57766"/>
        <dbReference type="ChEBI" id="CHEBI:58278"/>
        <dbReference type="EC" id="4.2.1.19"/>
    </reaction>
</comment>
<keyword evidence="6" id="KW-0963">Cytoplasm</keyword>
<dbReference type="UniPathway" id="UPA00031">
    <property type="reaction ID" value="UER00011"/>
</dbReference>
<keyword evidence="4 6" id="KW-0368">Histidine biosynthesis</keyword>
<dbReference type="Pfam" id="PF00475">
    <property type="entry name" value="IGPD"/>
    <property type="match status" value="1"/>
</dbReference>
<dbReference type="NCBIfam" id="NF002115">
    <property type="entry name" value="PRK00951.2-5"/>
    <property type="match status" value="1"/>
</dbReference>
<gene>
    <name evidence="6 8" type="primary">hisB</name>
    <name evidence="8" type="ORF">kuste3057</name>
</gene>
<dbReference type="CDD" id="cd07914">
    <property type="entry name" value="IGPD"/>
    <property type="match status" value="1"/>
</dbReference>
<dbReference type="InterPro" id="IPR020565">
    <property type="entry name" value="ImidazoleglycerP_deHydtase_CS"/>
</dbReference>
<dbReference type="InterPro" id="IPR020568">
    <property type="entry name" value="Ribosomal_Su5_D2-typ_SF"/>
</dbReference>
<name>Q1Q1C5_KUEST</name>
<dbReference type="PROSITE" id="PS00955">
    <property type="entry name" value="IGP_DEHYDRATASE_2"/>
    <property type="match status" value="1"/>
</dbReference>
<dbReference type="PANTHER" id="PTHR23133">
    <property type="entry name" value="IMIDAZOLEGLYCEROL-PHOSPHATE DEHYDRATASE HIS7"/>
    <property type="match status" value="1"/>
</dbReference>
<dbReference type="InterPro" id="IPR038494">
    <property type="entry name" value="IGPD_sf"/>
</dbReference>
<evidence type="ECO:0000256" key="1">
    <source>
        <dbReference type="ARBA" id="ARBA00005047"/>
    </source>
</evidence>
<organism evidence="8">
    <name type="scientific">Kuenenia stuttgartiensis</name>
    <dbReference type="NCBI Taxonomy" id="174633"/>
    <lineage>
        <taxon>Bacteria</taxon>
        <taxon>Pseudomonadati</taxon>
        <taxon>Planctomycetota</taxon>
        <taxon>Candidatus Brocadiia</taxon>
        <taxon>Candidatus Brocadiales</taxon>
        <taxon>Candidatus Brocadiaceae</taxon>
        <taxon>Candidatus Kuenenia</taxon>
    </lineage>
</organism>
<dbReference type="PANTHER" id="PTHR23133:SF2">
    <property type="entry name" value="IMIDAZOLEGLYCEROL-PHOSPHATE DEHYDRATASE"/>
    <property type="match status" value="1"/>
</dbReference>
<dbReference type="AlphaFoldDB" id="Q1Q1C5"/>
<dbReference type="EC" id="4.2.1.19" evidence="6 7"/>
<keyword evidence="5 6" id="KW-0456">Lyase</keyword>
<accession>Q1Q1C5</accession>
<evidence type="ECO:0000256" key="7">
    <source>
        <dbReference type="RuleBase" id="RU000599"/>
    </source>
</evidence>
<dbReference type="InterPro" id="IPR000807">
    <property type="entry name" value="ImidazoleglycerolP_deHydtase"/>
</dbReference>
<dbReference type="GO" id="GO:0004424">
    <property type="term" value="F:imidazoleglycerol-phosphate dehydratase activity"/>
    <property type="evidence" value="ECO:0007669"/>
    <property type="project" value="UniProtKB-UniRule"/>
</dbReference>
<comment type="similarity">
    <text evidence="6 7">Belongs to the imidazoleglycerol-phosphate dehydratase family.</text>
</comment>
<reference evidence="8" key="1">
    <citation type="journal article" date="2006" name="Nature">
        <title>Deciphering the evolution and metabolism of an anammox bacterium from a community genome.</title>
        <authorList>
            <person name="Strous M."/>
            <person name="Pelletier E."/>
            <person name="Mangenot S."/>
            <person name="Rattei T."/>
            <person name="Lehner A."/>
            <person name="Taylor M.W."/>
            <person name="Horn M."/>
            <person name="Daims H."/>
            <person name="Bartol-Mavel D."/>
            <person name="Wincker P."/>
            <person name="Barbe V."/>
            <person name="Fonknechten N."/>
            <person name="Vallenet D."/>
            <person name="Segurens B."/>
            <person name="Schenowitz-Truong C."/>
            <person name="Medigue C."/>
            <person name="Collingro A."/>
            <person name="Snel B."/>
            <person name="Dutilh B.E."/>
            <person name="OpDenCamp H.J.M."/>
            <person name="vanDerDrift C."/>
            <person name="Cirpus I."/>
            <person name="vanDePas-Schoonen K.T."/>
            <person name="Harhangi H.R."/>
            <person name="vanNiftrik L."/>
            <person name="Schmid M."/>
            <person name="Keltjens J."/>
            <person name="vanDeVossenberg J."/>
            <person name="Kartal B."/>
            <person name="Meier H."/>
            <person name="Frishman D."/>
            <person name="Huynen M.A."/>
            <person name="Mewes H."/>
            <person name="Weissenbach J."/>
            <person name="Jetten M.S.M."/>
            <person name="Wagner M."/>
            <person name="LePaslier D."/>
        </authorList>
    </citation>
    <scope>NUCLEOTIDE SEQUENCE</scope>
</reference>
<dbReference type="HAMAP" id="MF_00076">
    <property type="entry name" value="HisB"/>
    <property type="match status" value="1"/>
</dbReference>
<reference evidence="8" key="2">
    <citation type="submission" date="2006-01" db="EMBL/GenBank/DDBJ databases">
        <authorList>
            <person name="Genoscope"/>
        </authorList>
    </citation>
    <scope>NUCLEOTIDE SEQUENCE</scope>
</reference>
<dbReference type="GO" id="GO:0005737">
    <property type="term" value="C:cytoplasm"/>
    <property type="evidence" value="ECO:0007669"/>
    <property type="project" value="UniProtKB-SubCell"/>
</dbReference>
<proteinExistence type="inferred from homology"/>
<comment type="pathway">
    <text evidence="1 6 7">Amino-acid biosynthesis; L-histidine biosynthesis; L-histidine from 5-phospho-alpha-D-ribose 1-diphosphate: step 6/9.</text>
</comment>
<comment type="subcellular location">
    <subcellularLocation>
        <location evidence="6 7">Cytoplasm</location>
    </subcellularLocation>
</comment>
<protein>
    <recommendedName>
        <fullName evidence="2 6">Imidazoleglycerol-phosphate dehydratase</fullName>
        <shortName evidence="6">IGPD</shortName>
        <ecNumber evidence="6 7">4.2.1.19</ecNumber>
    </recommendedName>
</protein>
<evidence type="ECO:0000256" key="2">
    <source>
        <dbReference type="ARBA" id="ARBA00016664"/>
    </source>
</evidence>
<dbReference type="NCBIfam" id="NF002114">
    <property type="entry name" value="PRK00951.2-4"/>
    <property type="match status" value="1"/>
</dbReference>
<evidence type="ECO:0000256" key="4">
    <source>
        <dbReference type="ARBA" id="ARBA00023102"/>
    </source>
</evidence>
<dbReference type="GO" id="GO:0000105">
    <property type="term" value="P:L-histidine biosynthetic process"/>
    <property type="evidence" value="ECO:0007669"/>
    <property type="project" value="UniProtKB-UniRule"/>
</dbReference>
<evidence type="ECO:0000256" key="6">
    <source>
        <dbReference type="HAMAP-Rule" id="MF_00076"/>
    </source>
</evidence>
<dbReference type="EMBL" id="CT573071">
    <property type="protein sequence ID" value="CAJ73813.1"/>
    <property type="molecule type" value="Genomic_DNA"/>
</dbReference>
<dbReference type="SUPFAM" id="SSF54211">
    <property type="entry name" value="Ribosomal protein S5 domain 2-like"/>
    <property type="match status" value="2"/>
</dbReference>
<dbReference type="PROSITE" id="PS00954">
    <property type="entry name" value="IGP_DEHYDRATASE_1"/>
    <property type="match status" value="1"/>
</dbReference>
<dbReference type="FunFam" id="3.30.230.40:FF:000001">
    <property type="entry name" value="Imidazoleglycerol-phosphate dehydratase HisB"/>
    <property type="match status" value="1"/>
</dbReference>
<dbReference type="NCBIfam" id="NF002111">
    <property type="entry name" value="PRK00951.2-1"/>
    <property type="match status" value="1"/>
</dbReference>
<keyword evidence="3 6" id="KW-0028">Amino-acid biosynthesis</keyword>